<dbReference type="RefSeq" id="WP_213173162.1">
    <property type="nucleotide sequence ID" value="NZ_CP070498.1"/>
</dbReference>
<dbReference type="EMBL" id="CP070498">
    <property type="protein sequence ID" value="QSB07167.1"/>
    <property type="molecule type" value="Genomic_DNA"/>
</dbReference>
<dbReference type="AlphaFoldDB" id="A0A895XPS0"/>
<gene>
    <name evidence="1" type="ORF">JQS30_17140</name>
</gene>
<organism evidence="1 2">
    <name type="scientific">Natronoglycomyces albus</name>
    <dbReference type="NCBI Taxonomy" id="2811108"/>
    <lineage>
        <taxon>Bacteria</taxon>
        <taxon>Bacillati</taxon>
        <taxon>Actinomycetota</taxon>
        <taxon>Actinomycetes</taxon>
        <taxon>Glycomycetales</taxon>
        <taxon>Glycomycetaceae</taxon>
        <taxon>Natronoglycomyces</taxon>
    </lineage>
</organism>
<geneLocation type="plasmid" evidence="1 2">
    <name>p1</name>
</geneLocation>
<sequence>MNHPQDPIEVAAKAVKNHVDHCLRCQSDRPAQWCKWGTKLKESHLKAVRN</sequence>
<keyword evidence="1" id="KW-0614">Plasmid</keyword>
<dbReference type="KEGG" id="nav:JQS30_17140"/>
<evidence type="ECO:0000313" key="2">
    <source>
        <dbReference type="Proteomes" id="UP000662939"/>
    </source>
</evidence>
<protein>
    <submittedName>
        <fullName evidence="1">Uncharacterized protein</fullName>
    </submittedName>
</protein>
<reference evidence="1" key="1">
    <citation type="submission" date="2021-02" db="EMBL/GenBank/DDBJ databases">
        <title>Natronoglycomyces albus gen. nov., sp. nov, a haloalkaliphilic actinobacterium from a soda solonchak soil.</title>
        <authorList>
            <person name="Sorokin D.Y."/>
            <person name="Khijniak T.V."/>
            <person name="Zakharycheva A.P."/>
            <person name="Boueva O.V."/>
            <person name="Ariskina E.V."/>
            <person name="Hahnke R.L."/>
            <person name="Bunk B."/>
            <person name="Sproer C."/>
            <person name="Schumann P."/>
            <person name="Evtushenko L.I."/>
            <person name="Kublanov I.V."/>
        </authorList>
    </citation>
    <scope>NUCLEOTIDE SEQUENCE</scope>
    <source>
        <strain evidence="1">DSM 106290</strain>
        <plasmid evidence="1">p1</plasmid>
    </source>
</reference>
<name>A0A895XPS0_9ACTN</name>
<accession>A0A895XPS0</accession>
<dbReference type="Proteomes" id="UP000662939">
    <property type="component" value="Plasmid p1"/>
</dbReference>
<proteinExistence type="predicted"/>
<evidence type="ECO:0000313" key="1">
    <source>
        <dbReference type="EMBL" id="QSB07167.1"/>
    </source>
</evidence>
<keyword evidence="2" id="KW-1185">Reference proteome</keyword>